<keyword evidence="4" id="KW-0436">Ligase</keyword>
<dbReference type="AlphaFoldDB" id="A0A1G9TAA1"/>
<dbReference type="InterPro" id="IPR000873">
    <property type="entry name" value="AMP-dep_synth/lig_dom"/>
</dbReference>
<feature type="transmembrane region" description="Helical" evidence="1">
    <location>
        <begin position="60"/>
        <end position="79"/>
    </location>
</feature>
<dbReference type="OrthoDB" id="9803968at2"/>
<accession>A0A1G9TAA1</accession>
<dbReference type="Gene3D" id="3.40.50.12780">
    <property type="entry name" value="N-terminal domain of ligase-like"/>
    <property type="match status" value="1"/>
</dbReference>
<keyword evidence="1" id="KW-0472">Membrane</keyword>
<gene>
    <name evidence="4" type="ORF">SAMN05216544_0278</name>
</gene>
<dbReference type="Gene3D" id="3.30.300.30">
    <property type="match status" value="1"/>
</dbReference>
<dbReference type="Pfam" id="PF13193">
    <property type="entry name" value="AMP-binding_C"/>
    <property type="match status" value="1"/>
</dbReference>
<name>A0A1G9TAA1_9FIRM</name>
<dbReference type="GO" id="GO:0016878">
    <property type="term" value="F:acid-thiol ligase activity"/>
    <property type="evidence" value="ECO:0007669"/>
    <property type="project" value="UniProtKB-ARBA"/>
</dbReference>
<dbReference type="PANTHER" id="PTHR43767:SF1">
    <property type="entry name" value="NONRIBOSOMAL PEPTIDE SYNTHASE PES1 (EUROFUNG)-RELATED"/>
    <property type="match status" value="1"/>
</dbReference>
<protein>
    <submittedName>
        <fullName evidence="4">Yersiniabactin salicyl-AMP ligase</fullName>
    </submittedName>
</protein>
<evidence type="ECO:0000313" key="5">
    <source>
        <dbReference type="Proteomes" id="UP000187651"/>
    </source>
</evidence>
<dbReference type="PANTHER" id="PTHR43767">
    <property type="entry name" value="LONG-CHAIN-FATTY-ACID--COA LIGASE"/>
    <property type="match status" value="1"/>
</dbReference>
<dbReference type="RefSeq" id="WP_074520573.1">
    <property type="nucleotide sequence ID" value="NZ_FNHZ01000001.1"/>
</dbReference>
<feature type="domain" description="AMP-binding enzyme C-terminal" evidence="3">
    <location>
        <begin position="436"/>
        <end position="510"/>
    </location>
</feature>
<keyword evidence="1" id="KW-0812">Transmembrane</keyword>
<keyword evidence="1" id="KW-1133">Transmembrane helix</keyword>
<proteinExistence type="predicted"/>
<dbReference type="Proteomes" id="UP000187651">
    <property type="component" value="Unassembled WGS sequence"/>
</dbReference>
<dbReference type="SUPFAM" id="SSF56801">
    <property type="entry name" value="Acetyl-CoA synthetase-like"/>
    <property type="match status" value="1"/>
</dbReference>
<keyword evidence="5" id="KW-1185">Reference proteome</keyword>
<dbReference type="InterPro" id="IPR025110">
    <property type="entry name" value="AMP-bd_C"/>
</dbReference>
<feature type="domain" description="AMP-dependent synthetase/ligase" evidence="2">
    <location>
        <begin position="14"/>
        <end position="386"/>
    </location>
</feature>
<reference evidence="5" key="1">
    <citation type="submission" date="2016-10" db="EMBL/GenBank/DDBJ databases">
        <authorList>
            <person name="Varghese N."/>
            <person name="Submissions S."/>
        </authorList>
    </citation>
    <scope>NUCLEOTIDE SEQUENCE [LARGE SCALE GENOMIC DNA]</scope>
    <source>
        <strain evidence="5">M83</strain>
    </source>
</reference>
<sequence length="516" mass="58186">MEKEWEKETLIRLFNKTCENFPDRLAAVDASNRLSYGELKGKVDYLSASFKRMGLKKRDIVMVQIANSVMFEIVIFSLFKIGAVPILILPAHKEHVIDAIIDRAKPKFYITMNDFYGVDYKKIADKMAIKYPFLEEVLTVMDLEEILEKPKDALGENVDVLLEEANTFEEVSPKDLAILELSGGTTGIPKLIPRYHGEYSYNAISSAKHCAMDSDVVNLSAIPVSHNFAFGTPGMIGTVYVAGLNVYCEYPSPMEIFDCIEKEKVTMISLVPSVVNLCVQYRQLDDSNDLSSLKYVLVGGASFTSNQAKACEKCFESTLIQVYGMTEGMTFLTSIDAPDEVRFFTQGKPCAKEDEFRIVDENFEELADGEEGEVVVKGPYTIKEYYKNPIETRDSFYKGFYRPGDKGKKDKYGNIIITGRAKEMINRAGEKIMPSEVEKYFICLPKVKQCAAVGKKDDLLGQAICVFYESSEELSMTSVRKFFKESNVEDYCIPDKIVRVENWPLTAVGKIDKSKL</sequence>
<dbReference type="EMBL" id="FNHZ01000001">
    <property type="protein sequence ID" value="SDM44637.1"/>
    <property type="molecule type" value="Genomic_DNA"/>
</dbReference>
<evidence type="ECO:0000259" key="3">
    <source>
        <dbReference type="Pfam" id="PF13193"/>
    </source>
</evidence>
<evidence type="ECO:0000259" key="2">
    <source>
        <dbReference type="Pfam" id="PF00501"/>
    </source>
</evidence>
<evidence type="ECO:0000256" key="1">
    <source>
        <dbReference type="SAM" id="Phobius"/>
    </source>
</evidence>
<dbReference type="InterPro" id="IPR045851">
    <property type="entry name" value="AMP-bd_C_sf"/>
</dbReference>
<organism evidence="4 5">
    <name type="scientific">Lachnospira pectinoschiza</name>
    <dbReference type="NCBI Taxonomy" id="28052"/>
    <lineage>
        <taxon>Bacteria</taxon>
        <taxon>Bacillati</taxon>
        <taxon>Bacillota</taxon>
        <taxon>Clostridia</taxon>
        <taxon>Lachnospirales</taxon>
        <taxon>Lachnospiraceae</taxon>
        <taxon>Lachnospira</taxon>
    </lineage>
</organism>
<dbReference type="Pfam" id="PF00501">
    <property type="entry name" value="AMP-binding"/>
    <property type="match status" value="1"/>
</dbReference>
<dbReference type="InterPro" id="IPR050237">
    <property type="entry name" value="ATP-dep_AMP-bd_enzyme"/>
</dbReference>
<evidence type="ECO:0000313" key="4">
    <source>
        <dbReference type="EMBL" id="SDM44637.1"/>
    </source>
</evidence>
<dbReference type="InterPro" id="IPR042099">
    <property type="entry name" value="ANL_N_sf"/>
</dbReference>